<evidence type="ECO:0000313" key="1">
    <source>
        <dbReference type="EMBL" id="JAH46988.1"/>
    </source>
</evidence>
<sequence>MNLGLKTTSEEGKQFPRKTLCTRVKSSCSQVGRFCLFTCRG</sequence>
<name>A0A0E9T2S6_ANGAN</name>
<reference evidence="1" key="1">
    <citation type="submission" date="2014-11" db="EMBL/GenBank/DDBJ databases">
        <authorList>
            <person name="Amaro Gonzalez C."/>
        </authorList>
    </citation>
    <scope>NUCLEOTIDE SEQUENCE</scope>
</reference>
<proteinExistence type="predicted"/>
<reference evidence="1" key="2">
    <citation type="journal article" date="2015" name="Fish Shellfish Immunol.">
        <title>Early steps in the European eel (Anguilla anguilla)-Vibrio vulnificus interaction in the gills: Role of the RtxA13 toxin.</title>
        <authorList>
            <person name="Callol A."/>
            <person name="Pajuelo D."/>
            <person name="Ebbesson L."/>
            <person name="Teles M."/>
            <person name="MacKenzie S."/>
            <person name="Amaro C."/>
        </authorList>
    </citation>
    <scope>NUCLEOTIDE SEQUENCE</scope>
</reference>
<dbReference type="AlphaFoldDB" id="A0A0E9T2S6"/>
<organism evidence="1">
    <name type="scientific">Anguilla anguilla</name>
    <name type="common">European freshwater eel</name>
    <name type="synonym">Muraena anguilla</name>
    <dbReference type="NCBI Taxonomy" id="7936"/>
    <lineage>
        <taxon>Eukaryota</taxon>
        <taxon>Metazoa</taxon>
        <taxon>Chordata</taxon>
        <taxon>Craniata</taxon>
        <taxon>Vertebrata</taxon>
        <taxon>Euteleostomi</taxon>
        <taxon>Actinopterygii</taxon>
        <taxon>Neopterygii</taxon>
        <taxon>Teleostei</taxon>
        <taxon>Anguilliformes</taxon>
        <taxon>Anguillidae</taxon>
        <taxon>Anguilla</taxon>
    </lineage>
</organism>
<accession>A0A0E9T2S6</accession>
<dbReference type="EMBL" id="GBXM01061589">
    <property type="protein sequence ID" value="JAH46988.1"/>
    <property type="molecule type" value="Transcribed_RNA"/>
</dbReference>
<protein>
    <submittedName>
        <fullName evidence="1">Uncharacterized protein</fullName>
    </submittedName>
</protein>